<name>A0A1J0VXU8_9NOCA</name>
<evidence type="ECO:0000259" key="1">
    <source>
        <dbReference type="Pfam" id="PF01909"/>
    </source>
</evidence>
<dbReference type="EMBL" id="CP018082">
    <property type="protein sequence ID" value="APE36854.1"/>
    <property type="molecule type" value="Genomic_DNA"/>
</dbReference>
<reference evidence="2" key="1">
    <citation type="submission" date="2016-11" db="EMBL/GenBank/DDBJ databases">
        <authorList>
            <person name="Jaros S."/>
            <person name="Januszkiewicz K."/>
            <person name="Wedrychowicz H."/>
        </authorList>
    </citation>
    <scope>NUCLEOTIDE SEQUENCE [LARGE SCALE GENOMIC DNA]</scope>
    <source>
        <strain evidence="2">Y48</strain>
    </source>
</reference>
<dbReference type="InterPro" id="IPR043519">
    <property type="entry name" value="NT_sf"/>
</dbReference>
<feature type="domain" description="Polymerase nucleotidyl transferase" evidence="1">
    <location>
        <begin position="26"/>
        <end position="65"/>
    </location>
</feature>
<keyword evidence="3" id="KW-1185">Reference proteome</keyword>
<dbReference type="Proteomes" id="UP000183810">
    <property type="component" value="Chromosome"/>
</dbReference>
<dbReference type="Gene3D" id="3.30.460.10">
    <property type="entry name" value="Beta Polymerase, domain 2"/>
    <property type="match status" value="1"/>
</dbReference>
<gene>
    <name evidence="2" type="ORF">BOX37_26270</name>
</gene>
<protein>
    <recommendedName>
        <fullName evidence="1">Polymerase nucleotidyl transferase domain-containing protein</fullName>
    </recommendedName>
</protein>
<evidence type="ECO:0000313" key="2">
    <source>
        <dbReference type="EMBL" id="APE36854.1"/>
    </source>
</evidence>
<dbReference type="GO" id="GO:0016779">
    <property type="term" value="F:nucleotidyltransferase activity"/>
    <property type="evidence" value="ECO:0007669"/>
    <property type="project" value="InterPro"/>
</dbReference>
<accession>A0A1J0VXU8</accession>
<dbReference type="RefSeq" id="WP_071930039.1">
    <property type="nucleotide sequence ID" value="NZ_CP018082.1"/>
</dbReference>
<dbReference type="AlphaFoldDB" id="A0A1J0VXU8"/>
<dbReference type="Pfam" id="PF01909">
    <property type="entry name" value="NTP_transf_2"/>
    <property type="match status" value="1"/>
</dbReference>
<proteinExistence type="predicted"/>
<dbReference type="SUPFAM" id="SSF81301">
    <property type="entry name" value="Nucleotidyltransferase"/>
    <property type="match status" value="1"/>
</dbReference>
<sequence length="289" mass="31539">MTLSVLTELAEANRPEQFALLEHAAERLASSDAVTTLLVRGSLARGTADRLSDIDFVVGVRDSQFEEYVSVLDALATTELGSILPGWRDSIVGDMGGLGFVYLIGWAGQLQQLDLYLVPASHIGQVREQADCQTIFTRDRSAEFEPDSTTARFVSGEVSRPRTCTDLLVEAMVVGYLIRKRISRGQRLIAYSEVFLFNTAAKNLIKAALAPRSTYYGWYQLEAEVGATPIGRECLAHLTALISAPGIPTLASLTDGLNRVFAVAELAAPDAIDTIRDAIDAYRHYLELP</sequence>
<organism evidence="2 3">
    <name type="scientific">Nocardia mangyaensis</name>
    <dbReference type="NCBI Taxonomy" id="2213200"/>
    <lineage>
        <taxon>Bacteria</taxon>
        <taxon>Bacillati</taxon>
        <taxon>Actinomycetota</taxon>
        <taxon>Actinomycetes</taxon>
        <taxon>Mycobacteriales</taxon>
        <taxon>Nocardiaceae</taxon>
        <taxon>Nocardia</taxon>
    </lineage>
</organism>
<evidence type="ECO:0000313" key="3">
    <source>
        <dbReference type="Proteomes" id="UP000183810"/>
    </source>
</evidence>
<dbReference type="InterPro" id="IPR002934">
    <property type="entry name" value="Polymerase_NTP_transf_dom"/>
</dbReference>
<dbReference type="KEGG" id="nsl:BOX37_26270"/>